<organism evidence="1 2">
    <name type="scientific">Scortum barcoo</name>
    <name type="common">barcoo grunter</name>
    <dbReference type="NCBI Taxonomy" id="214431"/>
    <lineage>
        <taxon>Eukaryota</taxon>
        <taxon>Metazoa</taxon>
        <taxon>Chordata</taxon>
        <taxon>Craniata</taxon>
        <taxon>Vertebrata</taxon>
        <taxon>Euteleostomi</taxon>
        <taxon>Actinopterygii</taxon>
        <taxon>Neopterygii</taxon>
        <taxon>Teleostei</taxon>
        <taxon>Neoteleostei</taxon>
        <taxon>Acanthomorphata</taxon>
        <taxon>Eupercaria</taxon>
        <taxon>Centrarchiformes</taxon>
        <taxon>Terapontoidei</taxon>
        <taxon>Terapontidae</taxon>
        <taxon>Scortum</taxon>
    </lineage>
</organism>
<evidence type="ECO:0000313" key="1">
    <source>
        <dbReference type="EMBL" id="KAI3354577.1"/>
    </source>
</evidence>
<gene>
    <name evidence="1" type="ORF">L3Q82_019082</name>
</gene>
<comment type="caution">
    <text evidence="1">The sequence shown here is derived from an EMBL/GenBank/DDBJ whole genome shotgun (WGS) entry which is preliminary data.</text>
</comment>
<protein>
    <submittedName>
        <fullName evidence="1">Uncharacterized protein</fullName>
    </submittedName>
</protein>
<accession>A0ACB8VI66</accession>
<proteinExistence type="predicted"/>
<dbReference type="EMBL" id="CM041552">
    <property type="protein sequence ID" value="KAI3354577.1"/>
    <property type="molecule type" value="Genomic_DNA"/>
</dbReference>
<reference evidence="1" key="1">
    <citation type="submission" date="2022-04" db="EMBL/GenBank/DDBJ databases">
        <title>Jade perch genome.</title>
        <authorList>
            <person name="Chao B."/>
        </authorList>
    </citation>
    <scope>NUCLEOTIDE SEQUENCE</scope>
    <source>
        <strain evidence="1">CB-2022</strain>
    </source>
</reference>
<evidence type="ECO:0000313" key="2">
    <source>
        <dbReference type="Proteomes" id="UP000831701"/>
    </source>
</evidence>
<keyword evidence="2" id="KW-1185">Reference proteome</keyword>
<dbReference type="Proteomes" id="UP000831701">
    <property type="component" value="Chromosome 22"/>
</dbReference>
<sequence>MSVLWNATRLSTMFFTECQRLTELFALLTSVFSLFGGCFFGVVVVGGQSGVMPVVSSQEELEKLTRRHAVKVLPQAGCSVEEVGSAVGEVVGFESIKSASRMNSAVVIFLDEVVKVERVVEAGIVLRDTFTPVYPLVNPSKKITVSNAPPFIKNDDLSKALSRYGQIVSPIKMVLLGCKSPKLKACGLSQKTTLHDPQRR</sequence>
<name>A0ACB8VI66_9TELE</name>